<gene>
    <name evidence="2" type="ORF">NDU88_001263</name>
</gene>
<evidence type="ECO:0000256" key="1">
    <source>
        <dbReference type="SAM" id="MobiDB-lite"/>
    </source>
</evidence>
<dbReference type="EMBL" id="JANPWB010000015">
    <property type="protein sequence ID" value="KAJ1088104.1"/>
    <property type="molecule type" value="Genomic_DNA"/>
</dbReference>
<evidence type="ECO:0000313" key="2">
    <source>
        <dbReference type="EMBL" id="KAJ1088104.1"/>
    </source>
</evidence>
<protein>
    <submittedName>
        <fullName evidence="2">Uncharacterized protein</fullName>
    </submittedName>
</protein>
<evidence type="ECO:0000313" key="3">
    <source>
        <dbReference type="Proteomes" id="UP001066276"/>
    </source>
</evidence>
<sequence length="149" mass="16176">MAAARTSKDWWDPLGRAKQLDLYLFLLPTDPRGKPIPIRHGAAGSAACVCRRRRPGGSLLRPGRTDGGWQLTTRTETAREGRPLAPERERRKVVVAAASLSGSRASPTTPTKQHEVELEESDSEPGPSVSINSCNILPVVTPRTADDLM</sequence>
<reference evidence="2" key="1">
    <citation type="journal article" date="2022" name="bioRxiv">
        <title>Sequencing and chromosome-scale assembly of the giantPleurodeles waltlgenome.</title>
        <authorList>
            <person name="Brown T."/>
            <person name="Elewa A."/>
            <person name="Iarovenko S."/>
            <person name="Subramanian E."/>
            <person name="Araus A.J."/>
            <person name="Petzold A."/>
            <person name="Susuki M."/>
            <person name="Suzuki K.-i.T."/>
            <person name="Hayashi T."/>
            <person name="Toyoda A."/>
            <person name="Oliveira C."/>
            <person name="Osipova E."/>
            <person name="Leigh N.D."/>
            <person name="Simon A."/>
            <person name="Yun M.H."/>
        </authorList>
    </citation>
    <scope>NUCLEOTIDE SEQUENCE</scope>
    <source>
        <strain evidence="2">20211129_DDA</strain>
        <tissue evidence="2">Liver</tissue>
    </source>
</reference>
<feature type="compositionally biased region" description="Polar residues" evidence="1">
    <location>
        <begin position="100"/>
        <end position="111"/>
    </location>
</feature>
<accession>A0AAV7LAX7</accession>
<organism evidence="2 3">
    <name type="scientific">Pleurodeles waltl</name>
    <name type="common">Iberian ribbed newt</name>
    <dbReference type="NCBI Taxonomy" id="8319"/>
    <lineage>
        <taxon>Eukaryota</taxon>
        <taxon>Metazoa</taxon>
        <taxon>Chordata</taxon>
        <taxon>Craniata</taxon>
        <taxon>Vertebrata</taxon>
        <taxon>Euteleostomi</taxon>
        <taxon>Amphibia</taxon>
        <taxon>Batrachia</taxon>
        <taxon>Caudata</taxon>
        <taxon>Salamandroidea</taxon>
        <taxon>Salamandridae</taxon>
        <taxon>Pleurodelinae</taxon>
        <taxon>Pleurodeles</taxon>
    </lineage>
</organism>
<feature type="region of interest" description="Disordered" evidence="1">
    <location>
        <begin position="97"/>
        <end position="134"/>
    </location>
</feature>
<keyword evidence="3" id="KW-1185">Reference proteome</keyword>
<dbReference type="Proteomes" id="UP001066276">
    <property type="component" value="Chromosome 11"/>
</dbReference>
<dbReference type="AlphaFoldDB" id="A0AAV7LAX7"/>
<proteinExistence type="predicted"/>
<comment type="caution">
    <text evidence="2">The sequence shown here is derived from an EMBL/GenBank/DDBJ whole genome shotgun (WGS) entry which is preliminary data.</text>
</comment>
<name>A0AAV7LAX7_PLEWA</name>